<dbReference type="GO" id="GO:0043204">
    <property type="term" value="C:perikaryon"/>
    <property type="evidence" value="ECO:0007669"/>
    <property type="project" value="UniProtKB-SubCell"/>
</dbReference>
<dbReference type="Gene3D" id="2.30.30.140">
    <property type="match status" value="2"/>
</dbReference>
<keyword evidence="6" id="KW-0507">mRNA processing</keyword>
<dbReference type="GO" id="GO:0097504">
    <property type="term" value="C:Gemini of Cajal bodies"/>
    <property type="evidence" value="ECO:0007669"/>
    <property type="project" value="UniProtKB-SubCell"/>
</dbReference>
<feature type="domain" description="Tudor" evidence="11">
    <location>
        <begin position="85"/>
        <end position="143"/>
    </location>
</feature>
<evidence type="ECO:0000256" key="5">
    <source>
        <dbReference type="ARBA" id="ARBA00005371"/>
    </source>
</evidence>
<dbReference type="Pfam" id="PF06003">
    <property type="entry name" value="SMN_Tudor"/>
    <property type="match status" value="2"/>
</dbReference>
<dbReference type="GO" id="GO:0008380">
    <property type="term" value="P:RNA splicing"/>
    <property type="evidence" value="ECO:0007669"/>
    <property type="project" value="UniProtKB-KW"/>
</dbReference>
<feature type="domain" description="Tudor" evidence="11">
    <location>
        <begin position="149"/>
        <end position="207"/>
    </location>
</feature>
<evidence type="ECO:0000259" key="11">
    <source>
        <dbReference type="PROSITE" id="PS50304"/>
    </source>
</evidence>
<dbReference type="InterPro" id="IPR010304">
    <property type="entry name" value="SMN_Tudor"/>
</dbReference>
<keyword evidence="7" id="KW-0508">mRNA splicing</keyword>
<evidence type="ECO:0000256" key="3">
    <source>
        <dbReference type="ARBA" id="ARBA00004463"/>
    </source>
</evidence>
<comment type="subcellular location">
    <subcellularLocation>
        <location evidence="1">Cytoplasm</location>
        <location evidence="1">Myofibril</location>
        <location evidence="1">Sarcomere</location>
        <location evidence="1">Z line</location>
    </subcellularLocation>
    <subcellularLocation>
        <location evidence="3">Cytoplasmic granule</location>
    </subcellularLocation>
    <subcellularLocation>
        <location evidence="2">Nucleus</location>
        <location evidence="2">Cajal body</location>
    </subcellularLocation>
    <subcellularLocation>
        <location evidence="9">Nucleus</location>
        <location evidence="9">Gem</location>
    </subcellularLocation>
    <subcellularLocation>
        <location evidence="4">Perikaryon</location>
    </subcellularLocation>
</comment>
<feature type="compositionally biased region" description="Low complexity" evidence="10">
    <location>
        <begin position="207"/>
        <end position="218"/>
    </location>
</feature>
<dbReference type="GeneTree" id="ENSGT00940000153352"/>
<keyword evidence="13" id="KW-1185">Reference proteome</keyword>
<dbReference type="Proteomes" id="UP000472265">
    <property type="component" value="Chromosome 11"/>
</dbReference>
<gene>
    <name evidence="12" type="primary">LOC115591899</name>
</gene>
<reference evidence="12" key="1">
    <citation type="submission" date="2021-04" db="EMBL/GenBank/DDBJ databases">
        <authorList>
            <consortium name="Wellcome Sanger Institute Data Sharing"/>
        </authorList>
    </citation>
    <scope>NUCLEOTIDE SEQUENCE [LARGE SCALE GENOMIC DNA]</scope>
</reference>
<evidence type="ECO:0000313" key="12">
    <source>
        <dbReference type="Ensembl" id="ENSSAUP00010007549.1"/>
    </source>
</evidence>
<dbReference type="GO" id="GO:0030018">
    <property type="term" value="C:Z disc"/>
    <property type="evidence" value="ECO:0007669"/>
    <property type="project" value="UniProtKB-SubCell"/>
</dbReference>
<accession>A0A671TZQ9</accession>
<organism evidence="12 13">
    <name type="scientific">Sparus aurata</name>
    <name type="common">Gilthead sea bream</name>
    <dbReference type="NCBI Taxonomy" id="8175"/>
    <lineage>
        <taxon>Eukaryota</taxon>
        <taxon>Metazoa</taxon>
        <taxon>Chordata</taxon>
        <taxon>Craniata</taxon>
        <taxon>Vertebrata</taxon>
        <taxon>Euteleostomi</taxon>
        <taxon>Actinopterygii</taxon>
        <taxon>Neopterygii</taxon>
        <taxon>Teleostei</taxon>
        <taxon>Neoteleostei</taxon>
        <taxon>Acanthomorphata</taxon>
        <taxon>Eupercaria</taxon>
        <taxon>Spariformes</taxon>
        <taxon>Sparidae</taxon>
        <taxon>Sparus</taxon>
    </lineage>
</organism>
<proteinExistence type="inferred from homology"/>
<keyword evidence="8" id="KW-0539">Nucleus</keyword>
<evidence type="ECO:0000256" key="10">
    <source>
        <dbReference type="SAM" id="MobiDB-lite"/>
    </source>
</evidence>
<evidence type="ECO:0000256" key="8">
    <source>
        <dbReference type="ARBA" id="ARBA00023242"/>
    </source>
</evidence>
<dbReference type="GO" id="GO:0003723">
    <property type="term" value="F:RNA binding"/>
    <property type="evidence" value="ECO:0007669"/>
    <property type="project" value="InterPro"/>
</dbReference>
<dbReference type="GO" id="GO:0015030">
    <property type="term" value="C:Cajal body"/>
    <property type="evidence" value="ECO:0007669"/>
    <property type="project" value="UniProtKB-SubCell"/>
</dbReference>
<name>A0A671TZQ9_SPAAU</name>
<dbReference type="InParanoid" id="A0A671TZQ9"/>
<dbReference type="OMA" id="CQAVWSE"/>
<comment type="similarity">
    <text evidence="5">Belongs to the SMN family.</text>
</comment>
<evidence type="ECO:0000256" key="7">
    <source>
        <dbReference type="ARBA" id="ARBA00023187"/>
    </source>
</evidence>
<reference evidence="12" key="2">
    <citation type="submission" date="2025-08" db="UniProtKB">
        <authorList>
            <consortium name="Ensembl"/>
        </authorList>
    </citation>
    <scope>IDENTIFICATION</scope>
</reference>
<dbReference type="AlphaFoldDB" id="A0A671TZQ9"/>
<evidence type="ECO:0000256" key="2">
    <source>
        <dbReference type="ARBA" id="ARBA00004408"/>
    </source>
</evidence>
<dbReference type="SMART" id="SM00333">
    <property type="entry name" value="TUDOR"/>
    <property type="match status" value="2"/>
</dbReference>
<evidence type="ECO:0000313" key="13">
    <source>
        <dbReference type="Proteomes" id="UP000472265"/>
    </source>
</evidence>
<feature type="compositionally biased region" description="Basic and acidic residues" evidence="10">
    <location>
        <begin position="226"/>
        <end position="258"/>
    </location>
</feature>
<dbReference type="PANTHER" id="PTHR39267">
    <property type="entry name" value="SURVIVAL MOTOR NEURON-LIKE PROTEIN 1"/>
    <property type="match status" value="1"/>
</dbReference>
<reference evidence="12" key="3">
    <citation type="submission" date="2025-09" db="UniProtKB">
        <authorList>
            <consortium name="Ensembl"/>
        </authorList>
    </citation>
    <scope>IDENTIFICATION</scope>
</reference>
<protein>
    <recommendedName>
        <fullName evidence="11">Tudor domain-containing protein</fullName>
    </recommendedName>
</protein>
<dbReference type="Ensembl" id="ENSSAUT00010008081.1">
    <property type="protein sequence ID" value="ENSSAUP00010007549.1"/>
    <property type="gene ID" value="ENSSAUG00010003766.1"/>
</dbReference>
<feature type="compositionally biased region" description="Basic and acidic residues" evidence="10">
    <location>
        <begin position="54"/>
        <end position="83"/>
    </location>
</feature>
<sequence length="329" mass="36719">MTAMTELTTDRVLSEEPVSVTAAEDEISLIETFEKTLAISQDVGLTDCTASEETDSKLEQGDGHQDGEGDGHQDGEGDGHQDGEEWVVGAECRTVWAEDGWLYPAKVLSLDGERCRVRFHGYGNEEDVELSALQSPDVAVQPQRQNSQSWKAGSRCRAMYSEDGLVYPAVVLWVKGQRCRVRFNDYNNEEEQDVSRLLSPDELHGPSKATTAKVSSSSDWKRSRRRREENQEERAAERREEQHYSSSEVKEQVEKEMGAEMPTNHSFSFFPPFPPPPQSGSADSVTFIPPPPPPLGGDATSSMLMLWYTCGFHTGSYMAQQEFKSSSKH</sequence>
<dbReference type="GO" id="GO:0006397">
    <property type="term" value="P:mRNA processing"/>
    <property type="evidence" value="ECO:0007669"/>
    <property type="project" value="UniProtKB-KW"/>
</dbReference>
<dbReference type="InterPro" id="IPR040424">
    <property type="entry name" value="Smn1"/>
</dbReference>
<evidence type="ECO:0000256" key="4">
    <source>
        <dbReference type="ARBA" id="ARBA00004484"/>
    </source>
</evidence>
<feature type="region of interest" description="Disordered" evidence="10">
    <location>
        <begin position="190"/>
        <end position="259"/>
    </location>
</feature>
<evidence type="ECO:0000256" key="1">
    <source>
        <dbReference type="ARBA" id="ARBA00004216"/>
    </source>
</evidence>
<dbReference type="SUPFAM" id="SSF63748">
    <property type="entry name" value="Tudor/PWWP/MBT"/>
    <property type="match status" value="2"/>
</dbReference>
<evidence type="ECO:0000256" key="6">
    <source>
        <dbReference type="ARBA" id="ARBA00022664"/>
    </source>
</evidence>
<dbReference type="PROSITE" id="PS50304">
    <property type="entry name" value="TUDOR"/>
    <property type="match status" value="2"/>
</dbReference>
<dbReference type="InterPro" id="IPR002999">
    <property type="entry name" value="Tudor"/>
</dbReference>
<feature type="region of interest" description="Disordered" evidence="10">
    <location>
        <begin position="48"/>
        <end position="83"/>
    </location>
</feature>
<evidence type="ECO:0000256" key="9">
    <source>
        <dbReference type="ARBA" id="ARBA00034695"/>
    </source>
</evidence>
<dbReference type="PANTHER" id="PTHR39267:SF1">
    <property type="entry name" value="SURVIVAL MOTOR NEURON PROTEIN"/>
    <property type="match status" value="1"/>
</dbReference>